<dbReference type="EMBL" id="JABBXH010000001">
    <property type="protein sequence ID" value="NMP30296.1"/>
    <property type="molecule type" value="Genomic_DNA"/>
</dbReference>
<keyword evidence="3" id="KW-1185">Reference proteome</keyword>
<proteinExistence type="predicted"/>
<evidence type="ECO:0000313" key="2">
    <source>
        <dbReference type="EMBL" id="NMP30296.1"/>
    </source>
</evidence>
<evidence type="ECO:0000259" key="1">
    <source>
        <dbReference type="Pfam" id="PF06594"/>
    </source>
</evidence>
<dbReference type="AlphaFoldDB" id="A0A7Y0L9F8"/>
<dbReference type="Proteomes" id="UP000568664">
    <property type="component" value="Unassembled WGS sequence"/>
</dbReference>
<sequence>MLITMPDGEVITFKNWYINYDHTRLENIEFADGTVWGSSQMLTSIEVEGQSNDVDTDAALGLLIQSFSSFDDSSDELDFTLDKRALIVTPIDNEALI</sequence>
<evidence type="ECO:0000313" key="3">
    <source>
        <dbReference type="Proteomes" id="UP000568664"/>
    </source>
</evidence>
<gene>
    <name evidence="2" type="ORF">HII17_01875</name>
</gene>
<name>A0A7Y0L9F8_9GAMM</name>
<accession>A0A7Y0L9F8</accession>
<organism evidence="2 3">
    <name type="scientific">Thalassotalea algicola</name>
    <dbReference type="NCBI Taxonomy" id="2716224"/>
    <lineage>
        <taxon>Bacteria</taxon>
        <taxon>Pseudomonadati</taxon>
        <taxon>Pseudomonadota</taxon>
        <taxon>Gammaproteobacteria</taxon>
        <taxon>Alteromonadales</taxon>
        <taxon>Colwelliaceae</taxon>
        <taxon>Thalassotalea</taxon>
    </lineage>
</organism>
<comment type="caution">
    <text evidence="2">The sequence shown here is derived from an EMBL/GenBank/DDBJ whole genome shotgun (WGS) entry which is preliminary data.</text>
</comment>
<feature type="domain" description="Haemolysin-type calcium binding-related" evidence="1">
    <location>
        <begin position="8"/>
        <end position="39"/>
    </location>
</feature>
<dbReference type="Pfam" id="PF06594">
    <property type="entry name" value="HCBP_related"/>
    <property type="match status" value="1"/>
</dbReference>
<dbReference type="InterPro" id="IPR010566">
    <property type="entry name" value="Haemolys_ca-bd"/>
</dbReference>
<protein>
    <recommendedName>
        <fullName evidence="1">Haemolysin-type calcium binding-related domain-containing protein</fullName>
    </recommendedName>
</protein>
<reference evidence="2 3" key="1">
    <citation type="submission" date="2020-04" db="EMBL/GenBank/DDBJ databases">
        <title>Thalassotalea sp. M1531, isolated from the surface of marine red alga.</title>
        <authorList>
            <person name="Pang L."/>
            <person name="Lu D.-C."/>
        </authorList>
    </citation>
    <scope>NUCLEOTIDE SEQUENCE [LARGE SCALE GENOMIC DNA]</scope>
    <source>
        <strain evidence="2 3">M1531</strain>
    </source>
</reference>
<dbReference type="RefSeq" id="WP_169073620.1">
    <property type="nucleotide sequence ID" value="NZ_JABBXH010000001.1"/>
</dbReference>